<comment type="caution">
    <text evidence="1">The sequence shown here is derived from an EMBL/GenBank/DDBJ whole genome shotgun (WGS) entry which is preliminary data.</text>
</comment>
<keyword evidence="2" id="KW-1185">Reference proteome</keyword>
<protein>
    <submittedName>
        <fullName evidence="1">Uncharacterized protein</fullName>
    </submittedName>
</protein>
<dbReference type="InterPro" id="IPR029063">
    <property type="entry name" value="SAM-dependent_MTases_sf"/>
</dbReference>
<evidence type="ECO:0000313" key="1">
    <source>
        <dbReference type="EMBL" id="ETO17809.1"/>
    </source>
</evidence>
<dbReference type="Gene3D" id="3.40.50.150">
    <property type="entry name" value="Vaccinia Virus protein VP39"/>
    <property type="match status" value="1"/>
</dbReference>
<reference evidence="1 2" key="1">
    <citation type="journal article" date="2013" name="Curr. Biol.">
        <title>The Genome of the Foraminiferan Reticulomyxa filosa.</title>
        <authorList>
            <person name="Glockner G."/>
            <person name="Hulsmann N."/>
            <person name="Schleicher M."/>
            <person name="Noegel A.A."/>
            <person name="Eichinger L."/>
            <person name="Gallinger C."/>
            <person name="Pawlowski J."/>
            <person name="Sierra R."/>
            <person name="Euteneuer U."/>
            <person name="Pillet L."/>
            <person name="Moustafa A."/>
            <person name="Platzer M."/>
            <person name="Groth M."/>
            <person name="Szafranski K."/>
            <person name="Schliwa M."/>
        </authorList>
    </citation>
    <scope>NUCLEOTIDE SEQUENCE [LARGE SCALE GENOMIC DNA]</scope>
</reference>
<organism evidence="1 2">
    <name type="scientific">Reticulomyxa filosa</name>
    <dbReference type="NCBI Taxonomy" id="46433"/>
    <lineage>
        <taxon>Eukaryota</taxon>
        <taxon>Sar</taxon>
        <taxon>Rhizaria</taxon>
        <taxon>Retaria</taxon>
        <taxon>Foraminifera</taxon>
        <taxon>Monothalamids</taxon>
        <taxon>Reticulomyxidae</taxon>
        <taxon>Reticulomyxa</taxon>
    </lineage>
</organism>
<gene>
    <name evidence="1" type="ORF">RFI_19502</name>
</gene>
<sequence>MICIYDMKKIVSIEKCKSNISLFEKLIRLCNIGTIRIEVILGDVISWLSNDKDVKKLKTNNNTSTPLYFDLIIFDHNREDYFQTLLYLLKHQLLHKDGVIVANGIGAHGTLYGNCSDYAKFVMKCHLFQNQMVYDFHDGLQDYDLDLYGSLLVSTVIQ</sequence>
<proteinExistence type="predicted"/>
<name>X6MVC9_RETFI</name>
<dbReference type="Proteomes" id="UP000023152">
    <property type="component" value="Unassembled WGS sequence"/>
</dbReference>
<dbReference type="AlphaFoldDB" id="X6MVC9"/>
<accession>X6MVC9</accession>
<dbReference type="EMBL" id="ASPP01015950">
    <property type="protein sequence ID" value="ETO17809.1"/>
    <property type="molecule type" value="Genomic_DNA"/>
</dbReference>
<evidence type="ECO:0000313" key="2">
    <source>
        <dbReference type="Proteomes" id="UP000023152"/>
    </source>
</evidence>
<dbReference type="SUPFAM" id="SSF53335">
    <property type="entry name" value="S-adenosyl-L-methionine-dependent methyltransferases"/>
    <property type="match status" value="1"/>
</dbReference>